<protein>
    <submittedName>
        <fullName evidence="1">Uncharacterized protein</fullName>
    </submittedName>
</protein>
<gene>
    <name evidence="1" type="ORF">RCOM_0809560</name>
</gene>
<organism evidence="1 2">
    <name type="scientific">Ricinus communis</name>
    <name type="common">Castor bean</name>
    <dbReference type="NCBI Taxonomy" id="3988"/>
    <lineage>
        <taxon>Eukaryota</taxon>
        <taxon>Viridiplantae</taxon>
        <taxon>Streptophyta</taxon>
        <taxon>Embryophyta</taxon>
        <taxon>Tracheophyta</taxon>
        <taxon>Spermatophyta</taxon>
        <taxon>Magnoliopsida</taxon>
        <taxon>eudicotyledons</taxon>
        <taxon>Gunneridae</taxon>
        <taxon>Pentapetalae</taxon>
        <taxon>rosids</taxon>
        <taxon>fabids</taxon>
        <taxon>Malpighiales</taxon>
        <taxon>Euphorbiaceae</taxon>
        <taxon>Acalyphoideae</taxon>
        <taxon>Acalypheae</taxon>
        <taxon>Ricinus</taxon>
    </lineage>
</organism>
<evidence type="ECO:0000313" key="1">
    <source>
        <dbReference type="EMBL" id="EEF41466.1"/>
    </source>
</evidence>
<proteinExistence type="predicted"/>
<accession>B9S4K2</accession>
<sequence>MVYQLGTAALTGYRRTRPRCINGGTTTNWAMTRTVVPITVEVFSMNNNWNCNGCDAIINSGNDINYCCCCYGGAWLFHHGETNNASSKTERLSIEDNACKQKQKTQTLCELLEKAARVREIRTSQ</sequence>
<dbReference type="Proteomes" id="UP000008311">
    <property type="component" value="Unassembled WGS sequence"/>
</dbReference>
<reference evidence="2" key="1">
    <citation type="journal article" date="2010" name="Nat. Biotechnol.">
        <title>Draft genome sequence of the oilseed species Ricinus communis.</title>
        <authorList>
            <person name="Chan A.P."/>
            <person name="Crabtree J."/>
            <person name="Zhao Q."/>
            <person name="Lorenzi H."/>
            <person name="Orvis J."/>
            <person name="Puiu D."/>
            <person name="Melake-Berhan A."/>
            <person name="Jones K.M."/>
            <person name="Redman J."/>
            <person name="Chen G."/>
            <person name="Cahoon E.B."/>
            <person name="Gedil M."/>
            <person name="Stanke M."/>
            <person name="Haas B.J."/>
            <person name="Wortman J.R."/>
            <person name="Fraser-Liggett C.M."/>
            <person name="Ravel J."/>
            <person name="Rabinowicz P.D."/>
        </authorList>
    </citation>
    <scope>NUCLEOTIDE SEQUENCE [LARGE SCALE GENOMIC DNA]</scope>
    <source>
        <strain evidence="2">cv. Hale</strain>
    </source>
</reference>
<evidence type="ECO:0000313" key="2">
    <source>
        <dbReference type="Proteomes" id="UP000008311"/>
    </source>
</evidence>
<name>B9S4K2_RICCO</name>
<dbReference type="InParanoid" id="B9S4K2"/>
<keyword evidence="2" id="KW-1185">Reference proteome</keyword>
<dbReference type="EMBL" id="EQ973865">
    <property type="protein sequence ID" value="EEF41466.1"/>
    <property type="molecule type" value="Genomic_DNA"/>
</dbReference>
<dbReference type="AlphaFoldDB" id="B9S4K2"/>